<dbReference type="Proteomes" id="UP000001175">
    <property type="component" value="Chromosome"/>
</dbReference>
<dbReference type="Gene3D" id="3.40.50.1820">
    <property type="entry name" value="alpha/beta hydrolase"/>
    <property type="match status" value="1"/>
</dbReference>
<dbReference type="eggNOG" id="COG0400">
    <property type="taxonomic scope" value="Bacteria"/>
</dbReference>
<evidence type="ECO:0000259" key="3">
    <source>
        <dbReference type="Pfam" id="PF02230"/>
    </source>
</evidence>
<comment type="similarity">
    <text evidence="1">Belongs to the AB hydrolase superfamily. AB hydrolase 2 family.</text>
</comment>
<dbReference type="KEGG" id="syc:syc1067_c"/>
<dbReference type="Pfam" id="PF02230">
    <property type="entry name" value="Abhydrolase_2"/>
    <property type="match status" value="1"/>
</dbReference>
<dbReference type="SUPFAM" id="SSF53474">
    <property type="entry name" value="alpha/beta-Hydrolases"/>
    <property type="match status" value="1"/>
</dbReference>
<dbReference type="GeneID" id="72429273"/>
<organism evidence="4 5">
    <name type="scientific">Synechococcus sp. (strain ATCC 27144 / PCC 6301 / SAUG 1402/1)</name>
    <name type="common">Anacystis nidulans</name>
    <dbReference type="NCBI Taxonomy" id="269084"/>
    <lineage>
        <taxon>Bacteria</taxon>
        <taxon>Bacillati</taxon>
        <taxon>Cyanobacteriota</taxon>
        <taxon>Cyanophyceae</taxon>
        <taxon>Synechococcales</taxon>
        <taxon>Synechococcaceae</taxon>
        <taxon>Synechococcus</taxon>
    </lineage>
</organism>
<name>A0A0H3K564_SYNP6</name>
<protein>
    <submittedName>
        <fullName evidence="4">Esterase</fullName>
    </submittedName>
</protein>
<reference evidence="4 5" key="1">
    <citation type="journal article" date="2007" name="Photosyn. Res.">
        <title>Complete nucleotide sequence of the freshwater unicellular cyanobacterium Synechococcus elongatus PCC 6301 chromosome: gene content and organization.</title>
        <authorList>
            <person name="Sugita C."/>
            <person name="Ogata K."/>
            <person name="Shikata M."/>
            <person name="Jikuya H."/>
            <person name="Takano J."/>
            <person name="Furumichi M."/>
            <person name="Kanehisa M."/>
            <person name="Omata T."/>
            <person name="Sugiura M."/>
            <person name="Sugita M."/>
        </authorList>
    </citation>
    <scope>NUCLEOTIDE SEQUENCE [LARGE SCALE GENOMIC DNA]</scope>
    <source>
        <strain evidence="5">ATCC 27144 / PCC 6301 / SAUG 1402/1</strain>
    </source>
</reference>
<evidence type="ECO:0000313" key="5">
    <source>
        <dbReference type="Proteomes" id="UP000001175"/>
    </source>
</evidence>
<evidence type="ECO:0000256" key="1">
    <source>
        <dbReference type="ARBA" id="ARBA00006499"/>
    </source>
</evidence>
<evidence type="ECO:0000313" key="4">
    <source>
        <dbReference type="EMBL" id="BAD79257.1"/>
    </source>
</evidence>
<dbReference type="EMBL" id="AP008231">
    <property type="protein sequence ID" value="BAD79257.1"/>
    <property type="molecule type" value="Genomic_DNA"/>
</dbReference>
<sequence length="209" mass="22413">MLTARHRPAIAPAAGQVVLLHGFGANAEDLLGLDAEFARPDLDLWSVEAPLTCPGTEAGRMWYDLYQTDWPGLSEAIAALKAWLLALPAQTQQPLSSTLLLGFSQGAAMTLEMGALLPVKGLMICSGYWHPSLEWPKALTPTAIVTHGTIDPVVPFAAGEEIHQRLQAAGCQSQLLPTQSGHWIDRPAIAALRDFLNQQLPPHTAVASD</sequence>
<proteinExistence type="inferred from homology"/>
<dbReference type="PANTHER" id="PTHR10655">
    <property type="entry name" value="LYSOPHOSPHOLIPASE-RELATED"/>
    <property type="match status" value="1"/>
</dbReference>
<dbReference type="InterPro" id="IPR029058">
    <property type="entry name" value="AB_hydrolase_fold"/>
</dbReference>
<dbReference type="InterPro" id="IPR050565">
    <property type="entry name" value="LYPA1-2/EST-like"/>
</dbReference>
<dbReference type="PANTHER" id="PTHR10655:SF17">
    <property type="entry name" value="LYSOPHOSPHOLIPASE-LIKE PROTEIN 1"/>
    <property type="match status" value="1"/>
</dbReference>
<dbReference type="InterPro" id="IPR003140">
    <property type="entry name" value="PLipase/COase/thioEstase"/>
</dbReference>
<dbReference type="SMR" id="A0A0H3K564"/>
<dbReference type="GO" id="GO:0016787">
    <property type="term" value="F:hydrolase activity"/>
    <property type="evidence" value="ECO:0007669"/>
    <property type="project" value="UniProtKB-KW"/>
</dbReference>
<dbReference type="AlphaFoldDB" id="A0A0H3K564"/>
<evidence type="ECO:0000256" key="2">
    <source>
        <dbReference type="ARBA" id="ARBA00022801"/>
    </source>
</evidence>
<dbReference type="RefSeq" id="WP_011243378.1">
    <property type="nucleotide sequence ID" value="NZ_CP085785.1"/>
</dbReference>
<keyword evidence="2" id="KW-0378">Hydrolase</keyword>
<gene>
    <name evidence="4" type="ordered locus">syc1067_c</name>
</gene>
<feature type="domain" description="Phospholipase/carboxylesterase/thioesterase" evidence="3">
    <location>
        <begin position="11"/>
        <end position="198"/>
    </location>
</feature>
<accession>A0A0H3K564</accession>